<gene>
    <name evidence="1" type="ORF">JOB18_027615</name>
</gene>
<evidence type="ECO:0000313" key="1">
    <source>
        <dbReference type="EMBL" id="KAG7475232.1"/>
    </source>
</evidence>
<comment type="caution">
    <text evidence="1">The sequence shown here is derived from an EMBL/GenBank/DDBJ whole genome shotgun (WGS) entry which is preliminary data.</text>
</comment>
<keyword evidence="2" id="KW-1185">Reference proteome</keyword>
<reference evidence="1 2" key="1">
    <citation type="journal article" date="2021" name="Sci. Rep.">
        <title>Chromosome anchoring in Senegalese sole (Solea senegalensis) reveals sex-associated markers and genome rearrangements in flatfish.</title>
        <authorList>
            <person name="Guerrero-Cozar I."/>
            <person name="Gomez-Garrido J."/>
            <person name="Berbel C."/>
            <person name="Martinez-Blanch J.F."/>
            <person name="Alioto T."/>
            <person name="Claros M.G."/>
            <person name="Gagnaire P.A."/>
            <person name="Manchado M."/>
        </authorList>
    </citation>
    <scope>NUCLEOTIDE SEQUENCE [LARGE SCALE GENOMIC DNA]</scope>
    <source>
        <strain evidence="1">Sse05_10M</strain>
    </source>
</reference>
<dbReference type="Proteomes" id="UP000693946">
    <property type="component" value="Linkage Group LG9"/>
</dbReference>
<accession>A0AAV6PV75</accession>
<dbReference type="EMBL" id="JAGKHQ010000021">
    <property type="protein sequence ID" value="KAG7475232.1"/>
    <property type="molecule type" value="Genomic_DNA"/>
</dbReference>
<name>A0AAV6PV75_SOLSE</name>
<proteinExistence type="predicted"/>
<sequence length="112" mass="12607">MVYAQFPCSADLDEFNSEAGDSDKWGYEKGPWTDLRNADEGQDTSDLIVVPINGDSAGQTFANATWSTVLDIRSLSHQSSLHLTYFPKETFPPLAFICSRYRRRLAVTQKLQ</sequence>
<protein>
    <submittedName>
        <fullName evidence="1">Uncharacterized protein</fullName>
    </submittedName>
</protein>
<evidence type="ECO:0000313" key="2">
    <source>
        <dbReference type="Proteomes" id="UP000693946"/>
    </source>
</evidence>
<organism evidence="1 2">
    <name type="scientific">Solea senegalensis</name>
    <name type="common">Senegalese sole</name>
    <dbReference type="NCBI Taxonomy" id="28829"/>
    <lineage>
        <taxon>Eukaryota</taxon>
        <taxon>Metazoa</taxon>
        <taxon>Chordata</taxon>
        <taxon>Craniata</taxon>
        <taxon>Vertebrata</taxon>
        <taxon>Euteleostomi</taxon>
        <taxon>Actinopterygii</taxon>
        <taxon>Neopterygii</taxon>
        <taxon>Teleostei</taxon>
        <taxon>Neoteleostei</taxon>
        <taxon>Acanthomorphata</taxon>
        <taxon>Carangaria</taxon>
        <taxon>Pleuronectiformes</taxon>
        <taxon>Pleuronectoidei</taxon>
        <taxon>Soleidae</taxon>
        <taxon>Solea</taxon>
    </lineage>
</organism>
<dbReference type="AlphaFoldDB" id="A0AAV6PV75"/>